<evidence type="ECO:0000256" key="7">
    <source>
        <dbReference type="RuleBase" id="RU365101"/>
    </source>
</evidence>
<feature type="compositionally biased region" description="Basic residues" evidence="9">
    <location>
        <begin position="161"/>
        <end position="178"/>
    </location>
</feature>
<dbReference type="InterPro" id="IPR014711">
    <property type="entry name" value="TopoI_cat_a-hlx-sub_euk"/>
</dbReference>
<keyword evidence="4 6" id="KW-0238">DNA-binding</keyword>
<dbReference type="InParanoid" id="G4TKD6"/>
<feature type="coiled-coil region" evidence="8">
    <location>
        <begin position="364"/>
        <end position="391"/>
    </location>
</feature>
<protein>
    <recommendedName>
        <fullName evidence="7">DNA topoisomerase I</fullName>
        <ecNumber evidence="7">5.6.2.1</ecNumber>
    </recommendedName>
    <alternativeName>
        <fullName evidence="7">DNA topoisomerase 1</fullName>
    </alternativeName>
</protein>
<dbReference type="HOGENOM" id="CLU_009193_1_0_1"/>
<dbReference type="Pfam" id="PF01028">
    <property type="entry name" value="Topoisom_I"/>
    <property type="match status" value="1"/>
</dbReference>
<comment type="function">
    <text evidence="7">Releases the supercoiling and torsional tension of DNA introduced during the DNA replication and transcription by transiently cleaving and rejoining one strand of the DNA duplex. Introduces a single-strand break via transesterification at the specific target site 5'-[CT]CCTTp site in duplex DNA. The scissile phosphodiester is attacked by the catalytic tyrosine of the enzyme, resulting in the formation of a DNA-(3'-phosphotyrosyl)-enzyme intermediate and the expulsion of a 5'-OH DNA strand. The free DNA strand then undergoes passage around the unbroken strand thus removing DNA supercoils. Finally, in the religation step, the DNA 5'-OH attacks the covalent intermediate to expel the active-site tyrosine and restore the DNA phosphodiester backbone.</text>
</comment>
<dbReference type="Gene3D" id="2.170.11.10">
    <property type="entry name" value="DNA Topoisomerase I, domain 2"/>
    <property type="match status" value="1"/>
</dbReference>
<dbReference type="FunFam" id="1.10.10.41:FF:000001">
    <property type="entry name" value="DNA topoisomerase I"/>
    <property type="match status" value="1"/>
</dbReference>
<dbReference type="OrthoDB" id="47179at2759"/>
<dbReference type="GO" id="GO:0003917">
    <property type="term" value="F:DNA topoisomerase type I (single strand cut, ATP-independent) activity"/>
    <property type="evidence" value="ECO:0007669"/>
    <property type="project" value="UniProtKB-UniRule"/>
</dbReference>
<dbReference type="InterPro" id="IPR048045">
    <property type="entry name" value="Topoisomer_I_DNA-bd"/>
</dbReference>
<dbReference type="EMBL" id="CAFZ01000134">
    <property type="protein sequence ID" value="CCA71779.1"/>
    <property type="molecule type" value="Genomic_DNA"/>
</dbReference>
<dbReference type="CDD" id="cd03488">
    <property type="entry name" value="Topoisomer_IB_N_htopoI_like"/>
    <property type="match status" value="1"/>
</dbReference>
<dbReference type="Pfam" id="PF14370">
    <property type="entry name" value="Topo_C_assoc"/>
    <property type="match status" value="1"/>
</dbReference>
<dbReference type="InterPro" id="IPR013500">
    <property type="entry name" value="TopoI_cat_euk"/>
</dbReference>
<dbReference type="AlphaFoldDB" id="G4TKD6"/>
<dbReference type="PANTHER" id="PTHR10290">
    <property type="entry name" value="DNA TOPOISOMERASE I"/>
    <property type="match status" value="1"/>
</dbReference>
<feature type="active site" description="O-(3'-phospho-DNA)-tyrosine intermediate" evidence="6">
    <location>
        <position position="864"/>
    </location>
</feature>
<dbReference type="InterPro" id="IPR001631">
    <property type="entry name" value="TopoI"/>
</dbReference>
<dbReference type="GO" id="GO:0007059">
    <property type="term" value="P:chromosome segregation"/>
    <property type="evidence" value="ECO:0007669"/>
    <property type="project" value="TreeGrafter"/>
</dbReference>
<dbReference type="SMART" id="SM00435">
    <property type="entry name" value="TOPEUc"/>
    <property type="match status" value="1"/>
</dbReference>
<dbReference type="InterPro" id="IPR051062">
    <property type="entry name" value="Topoisomerase_IB"/>
</dbReference>
<comment type="caution">
    <text evidence="11">The sequence shown here is derived from an EMBL/GenBank/DDBJ whole genome shotgun (WGS) entry which is preliminary data.</text>
</comment>
<feature type="compositionally biased region" description="Basic residues" evidence="9">
    <location>
        <begin position="198"/>
        <end position="210"/>
    </location>
</feature>
<feature type="compositionally biased region" description="Acidic residues" evidence="9">
    <location>
        <begin position="143"/>
        <end position="156"/>
    </location>
</feature>
<gene>
    <name evidence="11" type="ORF">PIIN_05714</name>
</gene>
<dbReference type="InterPro" id="IPR025834">
    <property type="entry name" value="TopoI_C_dom"/>
</dbReference>
<dbReference type="InterPro" id="IPR036202">
    <property type="entry name" value="TopoI_DNA-bd_euk_N_sf"/>
</dbReference>
<keyword evidence="12" id="KW-1185">Reference proteome</keyword>
<dbReference type="GO" id="GO:0005694">
    <property type="term" value="C:chromosome"/>
    <property type="evidence" value="ECO:0007669"/>
    <property type="project" value="InterPro"/>
</dbReference>
<dbReference type="InterPro" id="IPR011010">
    <property type="entry name" value="DNA_brk_join_enz"/>
</dbReference>
<dbReference type="SUPFAM" id="SSF56349">
    <property type="entry name" value="DNA breaking-rejoining enzymes"/>
    <property type="match status" value="1"/>
</dbReference>
<dbReference type="Proteomes" id="UP000007148">
    <property type="component" value="Unassembled WGS sequence"/>
</dbReference>
<dbReference type="GO" id="GO:0003677">
    <property type="term" value="F:DNA binding"/>
    <property type="evidence" value="ECO:0007669"/>
    <property type="project" value="UniProtKB-UniRule"/>
</dbReference>
<feature type="compositionally biased region" description="Low complexity" evidence="9">
    <location>
        <begin position="104"/>
        <end position="113"/>
    </location>
</feature>
<reference evidence="11 12" key="1">
    <citation type="journal article" date="2011" name="PLoS Pathog.">
        <title>Endophytic Life Strategies Decoded by Genome and Transcriptome Analyses of the Mutualistic Root Symbiont Piriformospora indica.</title>
        <authorList>
            <person name="Zuccaro A."/>
            <person name="Lahrmann U."/>
            <person name="Guldener U."/>
            <person name="Langen G."/>
            <person name="Pfiffi S."/>
            <person name="Biedenkopf D."/>
            <person name="Wong P."/>
            <person name="Samans B."/>
            <person name="Grimm C."/>
            <person name="Basiewicz M."/>
            <person name="Murat C."/>
            <person name="Martin F."/>
            <person name="Kogel K.H."/>
        </authorList>
    </citation>
    <scope>NUCLEOTIDE SEQUENCE [LARGE SCALE GENOMIC DNA]</scope>
    <source>
        <strain evidence="11 12">DSM 11827</strain>
    </source>
</reference>
<keyword evidence="5 6" id="KW-0413">Isomerase</keyword>
<dbReference type="PRINTS" id="PR00416">
    <property type="entry name" value="EUTPISMRASEI"/>
</dbReference>
<evidence type="ECO:0000256" key="9">
    <source>
        <dbReference type="SAM" id="MobiDB-lite"/>
    </source>
</evidence>
<dbReference type="Pfam" id="PF02919">
    <property type="entry name" value="Topoisom_I_N"/>
    <property type="match status" value="1"/>
</dbReference>
<evidence type="ECO:0000256" key="1">
    <source>
        <dbReference type="ARBA" id="ARBA00000213"/>
    </source>
</evidence>
<dbReference type="OMA" id="RCEHAQI"/>
<keyword evidence="3 6" id="KW-0799">Topoisomerase</keyword>
<dbReference type="Gene3D" id="3.90.15.10">
    <property type="entry name" value="Topoisomerase I, Chain A, domain 3"/>
    <property type="match status" value="1"/>
</dbReference>
<evidence type="ECO:0000256" key="8">
    <source>
        <dbReference type="SAM" id="Coils"/>
    </source>
</evidence>
<dbReference type="PANTHER" id="PTHR10290:SF3">
    <property type="entry name" value="DNA TOPOISOMERASE 1"/>
    <property type="match status" value="1"/>
</dbReference>
<evidence type="ECO:0000313" key="12">
    <source>
        <dbReference type="Proteomes" id="UP000007148"/>
    </source>
</evidence>
<dbReference type="InterPro" id="IPR013034">
    <property type="entry name" value="DNA_topo_DNA_db_N_dom1"/>
</dbReference>
<dbReference type="FunCoup" id="G4TKD6">
    <property type="interactions" value="305"/>
</dbReference>
<name>G4TKD6_SERID</name>
<dbReference type="InterPro" id="IPR014727">
    <property type="entry name" value="TopoI_cat_a/b-sub_euk"/>
</dbReference>
<dbReference type="STRING" id="1109443.G4TKD6"/>
<comment type="catalytic activity">
    <reaction evidence="1 6 7">
        <text>ATP-independent breakage of single-stranded DNA, followed by passage and rejoining.</text>
        <dbReference type="EC" id="5.6.2.1"/>
    </reaction>
</comment>
<dbReference type="CDD" id="cd00659">
    <property type="entry name" value="Topo_IB_C"/>
    <property type="match status" value="1"/>
</dbReference>
<dbReference type="FunFam" id="2.170.11.10:FF:000001">
    <property type="entry name" value="DNA topoisomerase I"/>
    <property type="match status" value="1"/>
</dbReference>
<dbReference type="Gene3D" id="1.10.132.10">
    <property type="match status" value="1"/>
</dbReference>
<feature type="region of interest" description="Disordered" evidence="9">
    <location>
        <begin position="1"/>
        <end position="246"/>
    </location>
</feature>
<dbReference type="GO" id="GO:0006260">
    <property type="term" value="P:DNA replication"/>
    <property type="evidence" value="ECO:0007669"/>
    <property type="project" value="TreeGrafter"/>
</dbReference>
<evidence type="ECO:0000259" key="10">
    <source>
        <dbReference type="SMART" id="SM00435"/>
    </source>
</evidence>
<dbReference type="InterPro" id="IPR013499">
    <property type="entry name" value="TopoI_euk"/>
</dbReference>
<dbReference type="SUPFAM" id="SSF56741">
    <property type="entry name" value="Eukaryotic DNA topoisomerase I, N-terminal DNA-binding fragment"/>
    <property type="match status" value="1"/>
</dbReference>
<dbReference type="InterPro" id="IPR013030">
    <property type="entry name" value="DNA_topo_DNA_db_N_dom2"/>
</dbReference>
<evidence type="ECO:0000256" key="4">
    <source>
        <dbReference type="ARBA" id="ARBA00023125"/>
    </source>
</evidence>
<proteinExistence type="inferred from homology"/>
<evidence type="ECO:0000256" key="5">
    <source>
        <dbReference type="ARBA" id="ARBA00023235"/>
    </source>
</evidence>
<dbReference type="Gene3D" id="1.10.10.41">
    <property type="entry name" value="Yeast DNA topoisomerase - domain 1"/>
    <property type="match status" value="1"/>
</dbReference>
<evidence type="ECO:0000256" key="6">
    <source>
        <dbReference type="PROSITE-ProRule" id="PRU01382"/>
    </source>
</evidence>
<organism evidence="11 12">
    <name type="scientific">Serendipita indica (strain DSM 11827)</name>
    <name type="common">Root endophyte fungus</name>
    <name type="synonym">Piriformospora indica</name>
    <dbReference type="NCBI Taxonomy" id="1109443"/>
    <lineage>
        <taxon>Eukaryota</taxon>
        <taxon>Fungi</taxon>
        <taxon>Dikarya</taxon>
        <taxon>Basidiomycota</taxon>
        <taxon>Agaricomycotina</taxon>
        <taxon>Agaricomycetes</taxon>
        <taxon>Sebacinales</taxon>
        <taxon>Serendipitaceae</taxon>
        <taxon>Serendipita</taxon>
    </lineage>
</organism>
<sequence>MSTSSDDDTPLAAVSNGINSQRTPNGQAAHRNANGKRTLDDASDLSEDERPLAKRAKSTTTSAPGKSNGRPAGRGRNSEETDDSDDDAPLAVMTTKVPMPGSHKAVVGAASSRSARKSVTKTYKEESDDDGGLPPISSKASQDEEDDKDASDSDDEPLVKKSTKPSKPRARPAPKKRRKSEESSDASMSDTETEKPAKKAKAPPKKRVKKEIKEEDDMDVDQVLSGNKKPAKEAKGKGKVKKEEEEEEVYKWWENEAPEGIEGDGTKKWDSLSHAGVLFPPAYTPLPSTVKMLYDGKPVDLPPESEEVAGFFAAMLDTEHAQNDVFRKNFFDDWKEVLKEFPPRNGIVIKSMDKCDFRPMAEYIEAEKARIKRLSKAEKQEIKEKKQKEEAPYATCMFNGRPEKVGNFRVEPPGLFRGRGEHPKKGCVKKRVRPEDIVINIGEGEKVPVPGVPGKWKAVQHDNTVTWLAHWKENINGNCKYVFLAATSSIKGKSDRDKFERARELKNHIDRIRSDYQNDLKSKVTADRQRATAMYLIDKYALRAGNEKGEDEADTVGCCSLRLEHVTLDKSGVVILDFLGKDSIRYYKEIDDIDPQVFKNLRIFKGSGKKDSDLLFDRVTTAGLNNHLRSYMKGLTAKVFRTYNASTTFEKELLSFEFGPNTLQQEKVNAYNAANKTAAELCNHQRAASKNHAAGMAKMSLQISYLKHQRMGMCRELFHQEPKLKKKYPEWAEPESDMEDDEAIAKFEDEYYAEKKKELTEGWERTKKTLGETGGTAEDIQTRKEKVDKKLEELETDYKLWVKHRKKPGYSFRGKDADETKEYTPEQLVKMIEKQSDIISKNKLKQSDKESLKTISLTTSKINYLDPRITAAYCDRHGLPISLFFTKTLRNKFPWAMDTKEDWRF</sequence>
<feature type="compositionally biased region" description="Polar residues" evidence="9">
    <location>
        <begin position="16"/>
        <end position="26"/>
    </location>
</feature>
<feature type="domain" description="DNA topoisomerase I eukaryotic-type" evidence="10">
    <location>
        <begin position="415"/>
        <end position="878"/>
    </location>
</feature>
<evidence type="ECO:0000256" key="3">
    <source>
        <dbReference type="ARBA" id="ARBA00023029"/>
    </source>
</evidence>
<dbReference type="EC" id="5.6.2.1" evidence="7"/>
<dbReference type="PROSITE" id="PS52038">
    <property type="entry name" value="TOPO_IB_2"/>
    <property type="match status" value="1"/>
</dbReference>
<evidence type="ECO:0000313" key="11">
    <source>
        <dbReference type="EMBL" id="CCA71779.1"/>
    </source>
</evidence>
<evidence type="ECO:0000256" key="2">
    <source>
        <dbReference type="ARBA" id="ARBA00006645"/>
    </source>
</evidence>
<comment type="similarity">
    <text evidence="2 6 7">Belongs to the type IB topoisomerase family.</text>
</comment>
<dbReference type="eggNOG" id="KOG0981">
    <property type="taxonomic scope" value="Eukaryota"/>
</dbReference>
<accession>G4TKD6</accession>
<dbReference type="GO" id="GO:0006265">
    <property type="term" value="P:DNA topological change"/>
    <property type="evidence" value="ECO:0007669"/>
    <property type="project" value="UniProtKB-UniRule"/>
</dbReference>
<dbReference type="InterPro" id="IPR008336">
    <property type="entry name" value="TopoI_DNA-bd_euk"/>
</dbReference>
<dbReference type="GO" id="GO:0005730">
    <property type="term" value="C:nucleolus"/>
    <property type="evidence" value="ECO:0007669"/>
    <property type="project" value="TreeGrafter"/>
</dbReference>
<keyword evidence="8" id="KW-0175">Coiled coil</keyword>